<dbReference type="PIRSF" id="PIRSF001589">
    <property type="entry name" value="Asn_synthetase_glu-h"/>
    <property type="match status" value="1"/>
</dbReference>
<dbReference type="NCBIfam" id="TIGR01536">
    <property type="entry name" value="asn_synth_AEB"/>
    <property type="match status" value="1"/>
</dbReference>
<dbReference type="GO" id="GO:0004066">
    <property type="term" value="F:asparagine synthase (glutamine-hydrolyzing) activity"/>
    <property type="evidence" value="ECO:0007669"/>
    <property type="project" value="UniProtKB-EC"/>
</dbReference>
<dbReference type="InterPro" id="IPR033738">
    <property type="entry name" value="AsnB_N"/>
</dbReference>
<evidence type="ECO:0000259" key="9">
    <source>
        <dbReference type="PROSITE" id="PS51278"/>
    </source>
</evidence>
<keyword evidence="7" id="KW-0315">Glutamine amidotransferase</keyword>
<accession>A0ABS8DK29</accession>
<dbReference type="Pfam" id="PF13537">
    <property type="entry name" value="GATase_7"/>
    <property type="match status" value="1"/>
</dbReference>
<gene>
    <name evidence="10" type="primary">asnB</name>
    <name evidence="10" type="ORF">LIZ65_15960</name>
</gene>
<dbReference type="InterPro" id="IPR051786">
    <property type="entry name" value="ASN_synthetase/amidase"/>
</dbReference>
<dbReference type="InterPro" id="IPR029055">
    <property type="entry name" value="Ntn_hydrolases_N"/>
</dbReference>
<dbReference type="RefSeq" id="WP_066738300.1">
    <property type="nucleotide sequence ID" value="NZ_JAJCIQ010000015.1"/>
</dbReference>
<comment type="similarity">
    <text evidence="2">Belongs to the asparagine synthetase family.</text>
</comment>
<dbReference type="CDD" id="cd01991">
    <property type="entry name" value="Asn_synthase_B_C"/>
    <property type="match status" value="1"/>
</dbReference>
<dbReference type="Gene3D" id="3.60.20.10">
    <property type="entry name" value="Glutamine Phosphoribosylpyrophosphate, subunit 1, domain 1"/>
    <property type="match status" value="1"/>
</dbReference>
<comment type="caution">
    <text evidence="10">The sequence shown here is derived from an EMBL/GenBank/DDBJ whole genome shotgun (WGS) entry which is preliminary data.</text>
</comment>
<protein>
    <recommendedName>
        <fullName evidence="3">asparagine synthase (glutamine-hydrolyzing)</fullName>
        <ecNumber evidence="3">6.3.5.4</ecNumber>
    </recommendedName>
</protein>
<dbReference type="InterPro" id="IPR001962">
    <property type="entry name" value="Asn_synthase"/>
</dbReference>
<organism evidence="10 11">
    <name type="scientific">Bariatricus massiliensis</name>
    <dbReference type="NCBI Taxonomy" id="1745713"/>
    <lineage>
        <taxon>Bacteria</taxon>
        <taxon>Bacillati</taxon>
        <taxon>Bacillota</taxon>
        <taxon>Clostridia</taxon>
        <taxon>Lachnospirales</taxon>
        <taxon>Lachnospiraceae</taxon>
        <taxon>Bariatricus</taxon>
    </lineage>
</organism>
<feature type="domain" description="Glutamine amidotransferase type-2" evidence="9">
    <location>
        <begin position="2"/>
        <end position="212"/>
    </location>
</feature>
<evidence type="ECO:0000256" key="3">
    <source>
        <dbReference type="ARBA" id="ARBA00012737"/>
    </source>
</evidence>
<evidence type="ECO:0000256" key="8">
    <source>
        <dbReference type="ARBA" id="ARBA00048741"/>
    </source>
</evidence>
<evidence type="ECO:0000256" key="4">
    <source>
        <dbReference type="ARBA" id="ARBA00022741"/>
    </source>
</evidence>
<dbReference type="SUPFAM" id="SSF56235">
    <property type="entry name" value="N-terminal nucleophile aminohydrolases (Ntn hydrolases)"/>
    <property type="match status" value="1"/>
</dbReference>
<dbReference type="PROSITE" id="PS51278">
    <property type="entry name" value="GATASE_TYPE_2"/>
    <property type="match status" value="1"/>
</dbReference>
<dbReference type="Pfam" id="PF00733">
    <property type="entry name" value="Asn_synthase"/>
    <property type="match status" value="1"/>
</dbReference>
<dbReference type="InterPro" id="IPR006426">
    <property type="entry name" value="Asn_synth_AEB"/>
</dbReference>
<dbReference type="SUPFAM" id="SSF52402">
    <property type="entry name" value="Adenine nucleotide alpha hydrolases-like"/>
    <property type="match status" value="1"/>
</dbReference>
<proteinExistence type="inferred from homology"/>
<dbReference type="CDD" id="cd00712">
    <property type="entry name" value="AsnB"/>
    <property type="match status" value="1"/>
</dbReference>
<dbReference type="EC" id="6.3.5.4" evidence="3"/>
<evidence type="ECO:0000313" key="10">
    <source>
        <dbReference type="EMBL" id="MCB7388783.1"/>
    </source>
</evidence>
<dbReference type="Proteomes" id="UP001299546">
    <property type="component" value="Unassembled WGS sequence"/>
</dbReference>
<keyword evidence="10" id="KW-0436">Ligase</keyword>
<evidence type="ECO:0000256" key="5">
    <source>
        <dbReference type="ARBA" id="ARBA00022840"/>
    </source>
</evidence>
<comment type="pathway">
    <text evidence="1">Amino-acid biosynthesis; L-asparagine biosynthesis; L-asparagine from L-aspartate (L-Gln route): step 1/1.</text>
</comment>
<evidence type="ECO:0000256" key="2">
    <source>
        <dbReference type="ARBA" id="ARBA00005752"/>
    </source>
</evidence>
<evidence type="ECO:0000256" key="1">
    <source>
        <dbReference type="ARBA" id="ARBA00005187"/>
    </source>
</evidence>
<reference evidence="10 11" key="1">
    <citation type="submission" date="2021-10" db="EMBL/GenBank/DDBJ databases">
        <title>Collection of gut derived symbiotic bacterial strains cultured from healthy donors.</title>
        <authorList>
            <person name="Lin H."/>
            <person name="Littmann E."/>
            <person name="Kohout C."/>
            <person name="Pamer E.G."/>
        </authorList>
    </citation>
    <scope>NUCLEOTIDE SEQUENCE [LARGE SCALE GENOMIC DNA]</scope>
    <source>
        <strain evidence="10 11">DFI.1.165</strain>
    </source>
</reference>
<name>A0ABS8DK29_9FIRM</name>
<comment type="catalytic activity">
    <reaction evidence="8">
        <text>L-aspartate + L-glutamine + ATP + H2O = L-asparagine + L-glutamate + AMP + diphosphate + H(+)</text>
        <dbReference type="Rhea" id="RHEA:12228"/>
        <dbReference type="ChEBI" id="CHEBI:15377"/>
        <dbReference type="ChEBI" id="CHEBI:15378"/>
        <dbReference type="ChEBI" id="CHEBI:29985"/>
        <dbReference type="ChEBI" id="CHEBI:29991"/>
        <dbReference type="ChEBI" id="CHEBI:30616"/>
        <dbReference type="ChEBI" id="CHEBI:33019"/>
        <dbReference type="ChEBI" id="CHEBI:58048"/>
        <dbReference type="ChEBI" id="CHEBI:58359"/>
        <dbReference type="ChEBI" id="CHEBI:456215"/>
        <dbReference type="EC" id="6.3.5.4"/>
    </reaction>
</comment>
<keyword evidence="11" id="KW-1185">Reference proteome</keyword>
<keyword evidence="6" id="KW-0028">Amino-acid biosynthesis</keyword>
<dbReference type="Gene3D" id="3.40.50.620">
    <property type="entry name" value="HUPs"/>
    <property type="match status" value="1"/>
</dbReference>
<evidence type="ECO:0000313" key="11">
    <source>
        <dbReference type="Proteomes" id="UP001299546"/>
    </source>
</evidence>
<evidence type="ECO:0000256" key="7">
    <source>
        <dbReference type="ARBA" id="ARBA00022962"/>
    </source>
</evidence>
<evidence type="ECO:0000256" key="6">
    <source>
        <dbReference type="ARBA" id="ARBA00022888"/>
    </source>
</evidence>
<dbReference type="InterPro" id="IPR017932">
    <property type="entry name" value="GATase_2_dom"/>
</dbReference>
<dbReference type="PANTHER" id="PTHR43284:SF1">
    <property type="entry name" value="ASPARAGINE SYNTHETASE"/>
    <property type="match status" value="1"/>
</dbReference>
<sequence>MCGFAGYYGTGDYNREEILDQMGELIAHRGPDSKGSFVDDYAALGFRRLSIIDLEGGSQPIHSADGRHVIIFNGEIYNYQEIRKDLIEKYGCTFQTNSDTEVILQAYQNYGEKTASMLRGMFAFVIYDKENHTMYGARDYFGIKPFYYAQMNGTLLFGSEIKSFLAHPAFHKEVNKDALKMYLIFQYTPLLETMFKGVFKLEPGTYFTYDGKDFKTTKYFDPTYEKKDRSFEETVKKIGETIQESVDYHQIADVEVGSFLSGGVDSSYIASTVKPMKTYSVGFEVGGFDETTYSKDLCDILHMSNAKKEISSDEFFDALPEVQYHSDEPHANLSAVPLYYLSELAAKDVKVVLSGEGADEMFGGYDTYKPSKSGDVYRKIVPASLRRKLGSWAASKPNHKGLGFLKRNATSVEESYIGQAFIMDNEDADAVLAPKYRSSLRYQDVTKPYFDQVKDQDDLHKKLFLDMHLWLPHDILLKADKMTMSHSLELRVPYLDKEVWNLARTIDSKYCIDGQETKKAFRTSALSKIPMDWAKRKKLGFLVPFRVWLREDKYYNRVKEMFQKDFVSEFFNRELLMKWLEDHKNKVGNFHRQIYTVYSFLLWYEQYFVLR</sequence>
<dbReference type="EMBL" id="JAJCIS010000015">
    <property type="protein sequence ID" value="MCB7388783.1"/>
    <property type="molecule type" value="Genomic_DNA"/>
</dbReference>
<dbReference type="PANTHER" id="PTHR43284">
    <property type="entry name" value="ASPARAGINE SYNTHETASE (GLUTAMINE-HYDROLYZING)"/>
    <property type="match status" value="1"/>
</dbReference>
<keyword evidence="4" id="KW-0547">Nucleotide-binding</keyword>
<keyword evidence="6" id="KW-0061">Asparagine biosynthesis</keyword>
<dbReference type="InterPro" id="IPR014729">
    <property type="entry name" value="Rossmann-like_a/b/a_fold"/>
</dbReference>
<keyword evidence="5" id="KW-0067">ATP-binding</keyword>